<name>A0A643BSE6_BALPH</name>
<sequence>IVNIGAVLSTRKHEQMFREAVNQANKRHGSWKIQLNATSVGLRWEMAQVLKQAVLQGGNGDCVYAILVSHPPTPNDHFTPTPVSYTAGFYRIPVLGLTTRMSIYSDKVTGANSKPQEAAEAVVDQKKGQTGQLPGQRDGALWRKGRQEEEKPRSGWDTRWQWGCSYRHLPLEGTAGRGFQSSVWFEMMRVYSWNHIILLVSDDHEGRAAQKRLETLLEERESKFDPGTKNVTALLMEARELEARVIVLSASLHGHEHRCVLNPTKSNVTDLDGSAIGKITQHSDNLPDLLVPQCPCIREAKCLSWPRPIWDQVRPNRGQKENITDPPRGCVGNTNIWKTGPLFKRVLMSSKYADGVTGRVEFNEDGDRKKIIWPGGETEKPRGYQMSTRLKVGDPPPCPSLHTRYTPSCPSGAEEGTVRPMKVTKGSGDGTSPCCHCTHLALQRQQGEWIAYKRHKDARRKQMQLAFAAVNVWRKNLQDRKSGRAEPDPKKKATFRAITSTLASSFKRRRSSKDTQYHPTDITGPLNLSDPSVSTVV</sequence>
<accession>A0A643BSE6</accession>
<dbReference type="EMBL" id="SGJD01004985">
    <property type="protein sequence ID" value="KAB0390891.1"/>
    <property type="molecule type" value="Genomic_DNA"/>
</dbReference>
<feature type="non-terminal residue" evidence="3">
    <location>
        <position position="1"/>
    </location>
</feature>
<evidence type="ECO:0000256" key="1">
    <source>
        <dbReference type="ARBA" id="ARBA00022729"/>
    </source>
</evidence>
<dbReference type="InterPro" id="IPR028082">
    <property type="entry name" value="Peripla_BP_I"/>
</dbReference>
<organism evidence="3 4">
    <name type="scientific">Balaenoptera physalus</name>
    <name type="common">Fin whale</name>
    <name type="synonym">Balaena physalus</name>
    <dbReference type="NCBI Taxonomy" id="9770"/>
    <lineage>
        <taxon>Eukaryota</taxon>
        <taxon>Metazoa</taxon>
        <taxon>Chordata</taxon>
        <taxon>Craniata</taxon>
        <taxon>Vertebrata</taxon>
        <taxon>Euteleostomi</taxon>
        <taxon>Mammalia</taxon>
        <taxon>Eutheria</taxon>
        <taxon>Laurasiatheria</taxon>
        <taxon>Artiodactyla</taxon>
        <taxon>Whippomorpha</taxon>
        <taxon>Cetacea</taxon>
        <taxon>Mysticeti</taxon>
        <taxon>Balaenopteridae</taxon>
        <taxon>Balaenoptera</taxon>
    </lineage>
</organism>
<keyword evidence="4" id="KW-1185">Reference proteome</keyword>
<keyword evidence="1" id="KW-0732">Signal</keyword>
<gene>
    <name evidence="3" type="ORF">E2I00_003333</name>
</gene>
<comment type="caution">
    <text evidence="3">The sequence shown here is derived from an EMBL/GenBank/DDBJ whole genome shotgun (WGS) entry which is preliminary data.</text>
</comment>
<dbReference type="SUPFAM" id="SSF53822">
    <property type="entry name" value="Periplasmic binding protein-like I"/>
    <property type="match status" value="1"/>
</dbReference>
<proteinExistence type="predicted"/>
<dbReference type="Proteomes" id="UP000437017">
    <property type="component" value="Unassembled WGS sequence"/>
</dbReference>
<feature type="compositionally biased region" description="Basic and acidic residues" evidence="2">
    <location>
        <begin position="145"/>
        <end position="154"/>
    </location>
</feature>
<feature type="region of interest" description="Disordered" evidence="2">
    <location>
        <begin position="389"/>
        <end position="425"/>
    </location>
</feature>
<dbReference type="Gene3D" id="3.40.50.2300">
    <property type="match status" value="3"/>
</dbReference>
<feature type="region of interest" description="Disordered" evidence="2">
    <location>
        <begin position="123"/>
        <end position="154"/>
    </location>
</feature>
<dbReference type="AlphaFoldDB" id="A0A643BSE6"/>
<evidence type="ECO:0000313" key="3">
    <source>
        <dbReference type="EMBL" id="KAB0390891.1"/>
    </source>
</evidence>
<dbReference type="OrthoDB" id="5984008at2759"/>
<protein>
    <submittedName>
        <fullName evidence="3">Uncharacterized protein</fullName>
    </submittedName>
</protein>
<evidence type="ECO:0000256" key="2">
    <source>
        <dbReference type="SAM" id="MobiDB-lite"/>
    </source>
</evidence>
<reference evidence="3 4" key="1">
    <citation type="journal article" date="2019" name="PLoS ONE">
        <title>Genomic analyses reveal an absence of contemporary introgressive admixture between fin whales and blue whales, despite known hybrids.</title>
        <authorList>
            <person name="Westbury M.V."/>
            <person name="Petersen B."/>
            <person name="Lorenzen E.D."/>
        </authorList>
    </citation>
    <scope>NUCLEOTIDE SEQUENCE [LARGE SCALE GENOMIC DNA]</scope>
    <source>
        <strain evidence="3">FinWhale-01</strain>
    </source>
</reference>
<feature type="region of interest" description="Disordered" evidence="2">
    <location>
        <begin position="504"/>
        <end position="537"/>
    </location>
</feature>
<evidence type="ECO:0000313" key="4">
    <source>
        <dbReference type="Proteomes" id="UP000437017"/>
    </source>
</evidence>